<dbReference type="AlphaFoldDB" id="A0A8J1TLL7"/>
<gene>
    <name evidence="3" type="ORF">OFUS_LOCUS26030</name>
</gene>
<comment type="caution">
    <text evidence="3">The sequence shown here is derived from an EMBL/GenBank/DDBJ whole genome shotgun (WGS) entry which is preliminary data.</text>
</comment>
<keyword evidence="2" id="KW-0812">Transmembrane</keyword>
<feature type="compositionally biased region" description="Polar residues" evidence="1">
    <location>
        <begin position="227"/>
        <end position="254"/>
    </location>
</feature>
<evidence type="ECO:0000313" key="3">
    <source>
        <dbReference type="EMBL" id="CAH1802340.1"/>
    </source>
</evidence>
<feature type="region of interest" description="Disordered" evidence="1">
    <location>
        <begin position="190"/>
        <end position="257"/>
    </location>
</feature>
<protein>
    <submittedName>
        <fullName evidence="3">Uncharacterized protein</fullName>
    </submittedName>
</protein>
<organism evidence="3 4">
    <name type="scientific">Owenia fusiformis</name>
    <name type="common">Polychaete worm</name>
    <dbReference type="NCBI Taxonomy" id="6347"/>
    <lineage>
        <taxon>Eukaryota</taxon>
        <taxon>Metazoa</taxon>
        <taxon>Spiralia</taxon>
        <taxon>Lophotrochozoa</taxon>
        <taxon>Annelida</taxon>
        <taxon>Polychaeta</taxon>
        <taxon>Sedentaria</taxon>
        <taxon>Canalipalpata</taxon>
        <taxon>Sabellida</taxon>
        <taxon>Oweniida</taxon>
        <taxon>Oweniidae</taxon>
        <taxon>Owenia</taxon>
    </lineage>
</organism>
<evidence type="ECO:0000256" key="1">
    <source>
        <dbReference type="SAM" id="MobiDB-lite"/>
    </source>
</evidence>
<keyword evidence="2" id="KW-1133">Transmembrane helix</keyword>
<keyword evidence="4" id="KW-1185">Reference proteome</keyword>
<accession>A0A8J1TLL7</accession>
<dbReference type="EMBL" id="CAIIXF020000012">
    <property type="protein sequence ID" value="CAH1802340.1"/>
    <property type="molecule type" value="Genomic_DNA"/>
</dbReference>
<name>A0A8J1TLL7_OWEFU</name>
<sequence>MVVNNTTTPAMDITTNREEGGLLISHQEIFIIALCLTSVTFLVLLPIDFIKYRRRKKPPTHMRQGSRPRVYDARVFPFWHRNDIPEDVYLKTLYSPAKSNNMRQLEEQKYAMQVNTNNEEFEKEGTRYIERRTSRESYHSDIVIATNPLLDSDGPYDDLTSKKLLLKPIKKKKRKKRLIKNTVMKTSSKVSPLYDDANEQVNDNDKPDTVHCNDNIGFESDEHHKQNANMYSNPQRNSASTDNDTPNDLNVNDDTITKGRDVNVANEHDMPHTSPEYEANEHNAVTEQLANGHKTPNAQQNNSGNILSHNLKTQYDTNVLIDSVDTIHKDNARIESGYGGVPTEMKIFTIQSQNSEKNFLALNEDSVIV</sequence>
<keyword evidence="2" id="KW-0472">Membrane</keyword>
<feature type="transmembrane region" description="Helical" evidence="2">
    <location>
        <begin position="29"/>
        <end position="47"/>
    </location>
</feature>
<evidence type="ECO:0000313" key="4">
    <source>
        <dbReference type="Proteomes" id="UP000749559"/>
    </source>
</evidence>
<proteinExistence type="predicted"/>
<reference evidence="3" key="1">
    <citation type="submission" date="2022-03" db="EMBL/GenBank/DDBJ databases">
        <authorList>
            <person name="Martin C."/>
        </authorList>
    </citation>
    <scope>NUCLEOTIDE SEQUENCE</scope>
</reference>
<evidence type="ECO:0000256" key="2">
    <source>
        <dbReference type="SAM" id="Phobius"/>
    </source>
</evidence>
<dbReference type="Proteomes" id="UP000749559">
    <property type="component" value="Unassembled WGS sequence"/>
</dbReference>